<dbReference type="AlphaFoldDB" id="A0AAU8EL34"/>
<protein>
    <submittedName>
        <fullName evidence="2">DUF5655 domain-containing protein</fullName>
    </submittedName>
</protein>
<dbReference type="InterPro" id="IPR043714">
    <property type="entry name" value="DUF5655"/>
</dbReference>
<evidence type="ECO:0000313" key="2">
    <source>
        <dbReference type="EMBL" id="XCH09576.1"/>
    </source>
</evidence>
<feature type="domain" description="DUF5655" evidence="1">
    <location>
        <begin position="91"/>
        <end position="196"/>
    </location>
</feature>
<reference evidence="2" key="1">
    <citation type="submission" date="2024-06" db="EMBL/GenBank/DDBJ databases">
        <title>Biodegradation of dimethachlon by Arthrobacter sp. K5: mechanistic insights and ecological implications.</title>
        <authorList>
            <person name="Hu S."/>
            <person name="Lu P."/>
        </authorList>
    </citation>
    <scope>NUCLEOTIDE SEQUENCE</scope>
    <source>
        <strain evidence="2">K5</strain>
    </source>
</reference>
<proteinExistence type="predicted"/>
<dbReference type="Pfam" id="PF18899">
    <property type="entry name" value="DUF5655"/>
    <property type="match status" value="1"/>
</dbReference>
<dbReference type="RefSeq" id="WP_353710360.1">
    <property type="nucleotide sequence ID" value="NZ_CP159279.1"/>
</dbReference>
<sequence>MVNPLDLKAAAGTWKSMVDSSQALLLRKSGHDVQWWAEQGRSAGVKSDAELREWMRAGHGITGYAQYAVSWEMFGYPEFMLRDADELLDVQYRDHPNLRPIANTLLAWAAAHPGVAIQMRKGYISLHSSRRKFAQVTRANNTAVDVSLRLEAPIGERLKAVRVREGDFFDRKVRLTSEAQVDQEFLDFLETALEQNS</sequence>
<dbReference type="EMBL" id="CP159279">
    <property type="protein sequence ID" value="XCH09576.1"/>
    <property type="molecule type" value="Genomic_DNA"/>
</dbReference>
<name>A0AAU8EL34_9MICC</name>
<organism evidence="2">
    <name type="scientific">Arthrobacter sp. K5</name>
    <dbReference type="NCBI Taxonomy" id="2839623"/>
    <lineage>
        <taxon>Bacteria</taxon>
        <taxon>Bacillati</taxon>
        <taxon>Actinomycetota</taxon>
        <taxon>Actinomycetes</taxon>
        <taxon>Micrococcales</taxon>
        <taxon>Micrococcaceae</taxon>
        <taxon>Arthrobacter</taxon>
    </lineage>
</organism>
<accession>A0AAU8EL34</accession>
<evidence type="ECO:0000259" key="1">
    <source>
        <dbReference type="Pfam" id="PF18899"/>
    </source>
</evidence>
<gene>
    <name evidence="2" type="ORF">ABRP34_11965</name>
</gene>